<comment type="function">
    <text evidence="12">Required for nuclear import of FGF1.</text>
</comment>
<proteinExistence type="evidence at transcript level"/>
<name>U5ES33_9DIPT</name>
<dbReference type="InterPro" id="IPR050216">
    <property type="entry name" value="LRR_domain-containing"/>
</dbReference>
<evidence type="ECO:0000256" key="4">
    <source>
        <dbReference type="ARBA" id="ARBA00022614"/>
    </source>
</evidence>
<feature type="transmembrane region" description="Helical" evidence="16">
    <location>
        <begin position="244"/>
        <end position="263"/>
    </location>
</feature>
<evidence type="ECO:0000256" key="7">
    <source>
        <dbReference type="ARBA" id="ARBA00022824"/>
    </source>
</evidence>
<evidence type="ECO:0000256" key="13">
    <source>
        <dbReference type="ARBA" id="ARBA00063491"/>
    </source>
</evidence>
<feature type="region of interest" description="Disordered" evidence="15">
    <location>
        <begin position="154"/>
        <end position="236"/>
    </location>
</feature>
<evidence type="ECO:0000256" key="12">
    <source>
        <dbReference type="ARBA" id="ARBA00053330"/>
    </source>
</evidence>
<feature type="non-terminal residue" evidence="17">
    <location>
        <position position="1"/>
    </location>
</feature>
<dbReference type="Gene3D" id="3.80.10.10">
    <property type="entry name" value="Ribonuclease Inhibitor"/>
    <property type="match status" value="1"/>
</dbReference>
<accession>U5ES33</accession>
<evidence type="ECO:0000256" key="1">
    <source>
        <dbReference type="ARBA" id="ARBA00004123"/>
    </source>
</evidence>
<evidence type="ECO:0000256" key="10">
    <source>
        <dbReference type="ARBA" id="ARBA00023136"/>
    </source>
</evidence>
<keyword evidence="4" id="KW-0433">Leucine-rich repeat</keyword>
<evidence type="ECO:0000256" key="14">
    <source>
        <dbReference type="ARBA" id="ARBA00071424"/>
    </source>
</evidence>
<dbReference type="EMBL" id="GANO01003436">
    <property type="protein sequence ID" value="JAB56435.1"/>
    <property type="molecule type" value="mRNA"/>
</dbReference>
<evidence type="ECO:0000256" key="2">
    <source>
        <dbReference type="ARBA" id="ARBA00004464"/>
    </source>
</evidence>
<evidence type="ECO:0000256" key="5">
    <source>
        <dbReference type="ARBA" id="ARBA00022692"/>
    </source>
</evidence>
<dbReference type="SUPFAM" id="SSF52058">
    <property type="entry name" value="L domain-like"/>
    <property type="match status" value="1"/>
</dbReference>
<evidence type="ECO:0000256" key="11">
    <source>
        <dbReference type="ARBA" id="ARBA00023242"/>
    </source>
</evidence>
<dbReference type="PROSITE" id="PS51450">
    <property type="entry name" value="LRR"/>
    <property type="match status" value="1"/>
</dbReference>
<protein>
    <recommendedName>
        <fullName evidence="14">Leucine-rich repeat-containing protein 59</fullName>
    </recommendedName>
</protein>
<dbReference type="Pfam" id="PF13855">
    <property type="entry name" value="LRR_8"/>
    <property type="match status" value="1"/>
</dbReference>
<dbReference type="FunFam" id="3.80.10.10:FF:000645">
    <property type="entry name" value="Leucine-rich repeat-containing protein 59"/>
    <property type="match status" value="1"/>
</dbReference>
<feature type="compositionally biased region" description="Basic and acidic residues" evidence="15">
    <location>
        <begin position="190"/>
        <end position="199"/>
    </location>
</feature>
<organism evidence="17">
    <name type="scientific">Corethrella appendiculata</name>
    <dbReference type="NCBI Taxonomy" id="1370023"/>
    <lineage>
        <taxon>Eukaryota</taxon>
        <taxon>Metazoa</taxon>
        <taxon>Ecdysozoa</taxon>
        <taxon>Arthropoda</taxon>
        <taxon>Hexapoda</taxon>
        <taxon>Insecta</taxon>
        <taxon>Pterygota</taxon>
        <taxon>Neoptera</taxon>
        <taxon>Endopterygota</taxon>
        <taxon>Diptera</taxon>
        <taxon>Nematocera</taxon>
        <taxon>Culicoidea</taxon>
        <taxon>Chaoboridae</taxon>
        <taxon>Corethrella</taxon>
    </lineage>
</organism>
<dbReference type="GO" id="GO:0005789">
    <property type="term" value="C:endoplasmic reticulum membrane"/>
    <property type="evidence" value="ECO:0007669"/>
    <property type="project" value="UniProtKB-SubCell"/>
</dbReference>
<evidence type="ECO:0000256" key="8">
    <source>
        <dbReference type="ARBA" id="ARBA00022989"/>
    </source>
</evidence>
<evidence type="ECO:0000313" key="17">
    <source>
        <dbReference type="EMBL" id="JAB56435.1"/>
    </source>
</evidence>
<keyword evidence="5 16" id="KW-0812">Transmembrane</keyword>
<keyword evidence="8 16" id="KW-1133">Transmembrane helix</keyword>
<feature type="compositionally biased region" description="Basic residues" evidence="15">
    <location>
        <begin position="200"/>
        <end position="214"/>
    </location>
</feature>
<keyword evidence="10 16" id="KW-0472">Membrane</keyword>
<evidence type="ECO:0000256" key="3">
    <source>
        <dbReference type="ARBA" id="ARBA00004586"/>
    </source>
</evidence>
<evidence type="ECO:0000256" key="9">
    <source>
        <dbReference type="ARBA" id="ARBA00023054"/>
    </source>
</evidence>
<dbReference type="InterPro" id="IPR032675">
    <property type="entry name" value="LRR_dom_sf"/>
</dbReference>
<evidence type="ECO:0000256" key="6">
    <source>
        <dbReference type="ARBA" id="ARBA00022737"/>
    </source>
</evidence>
<comment type="subunit">
    <text evidence="13">Interacts with SGO1.</text>
</comment>
<evidence type="ECO:0000256" key="16">
    <source>
        <dbReference type="SAM" id="Phobius"/>
    </source>
</evidence>
<dbReference type="SMART" id="SM00369">
    <property type="entry name" value="LRR_TYP"/>
    <property type="match status" value="4"/>
</dbReference>
<dbReference type="PANTHER" id="PTHR48051">
    <property type="match status" value="1"/>
</dbReference>
<sequence>NKSKINVKERLDDNLLDLSLSELTEVPVKSIIPLKRATILDLSSNKLVTLGKNFGTLVHIVKLDLSRNQINNLGDDFGNLKNLRHLDLYNNKLEHLPLSFGKLTKLKYLDLKGNPLIPALAKVVGQCITSKECSDAARNTVKFMSALEIELREERQKEEEEQQELLGTDEELGGEETEKEPDENVIASGEEAKESGDSKKQKKKSKKERKKKNRLAQANAFENAASSKQNETKSVEEKSRKSMVIFRCVFLLLACAGIVYLFWSDIYNYIESHQQPSDQ</sequence>
<keyword evidence="6" id="KW-0677">Repeat</keyword>
<dbReference type="InterPro" id="IPR001611">
    <property type="entry name" value="Leu-rich_rpt"/>
</dbReference>
<dbReference type="GO" id="GO:0005634">
    <property type="term" value="C:nucleus"/>
    <property type="evidence" value="ECO:0007669"/>
    <property type="project" value="UniProtKB-SubCell"/>
</dbReference>
<keyword evidence="7" id="KW-0256">Endoplasmic reticulum</keyword>
<comment type="subcellular location">
    <subcellularLocation>
        <location evidence="3">Endoplasmic reticulum membrane</location>
    </subcellularLocation>
    <subcellularLocation>
        <location evidence="2">Microsome membrane</location>
        <topology evidence="2">Single-pass type II membrane protein</topology>
    </subcellularLocation>
    <subcellularLocation>
        <location evidence="1">Nucleus</location>
    </subcellularLocation>
</comment>
<reference evidence="17" key="1">
    <citation type="journal article" date="2014" name="Insect Biochem. Mol. Biol.">
        <title>An insight into the sialome of the frog biting fly, Corethrella appendiculata.</title>
        <authorList>
            <person name="Ribeiro J.M.C."/>
            <person name="Chagas A.C."/>
            <person name="Pham V.M."/>
            <person name="Lounibos L.P."/>
            <person name="Calvo E."/>
        </authorList>
    </citation>
    <scope>NUCLEOTIDE SEQUENCE</scope>
    <source>
        <tissue evidence="17">Salivary glands</tissue>
    </source>
</reference>
<keyword evidence="9" id="KW-0175">Coiled coil</keyword>
<evidence type="ECO:0000256" key="15">
    <source>
        <dbReference type="SAM" id="MobiDB-lite"/>
    </source>
</evidence>
<dbReference type="InterPro" id="IPR003591">
    <property type="entry name" value="Leu-rich_rpt_typical-subtyp"/>
</dbReference>
<keyword evidence="11" id="KW-0539">Nucleus</keyword>
<dbReference type="AlphaFoldDB" id="U5ES33"/>
<dbReference type="PANTHER" id="PTHR48051:SF42">
    <property type="entry name" value="LEUCINE-RICH REPEAT-CONTAINING PROTEIN 18-LIKE"/>
    <property type="match status" value="1"/>
</dbReference>
<feature type="compositionally biased region" description="Acidic residues" evidence="15">
    <location>
        <begin position="159"/>
        <end position="183"/>
    </location>
</feature>